<comment type="caution">
    <text evidence="2">The sequence shown here is derived from an EMBL/GenBank/DDBJ whole genome shotgun (WGS) entry which is preliminary data.</text>
</comment>
<dbReference type="InterPro" id="IPR001810">
    <property type="entry name" value="F-box_dom"/>
</dbReference>
<dbReference type="OrthoDB" id="10012977at2759"/>
<dbReference type="Proteomes" id="UP000663882">
    <property type="component" value="Unassembled WGS sequence"/>
</dbReference>
<dbReference type="Gene3D" id="3.80.10.10">
    <property type="entry name" value="Ribonuclease Inhibitor"/>
    <property type="match status" value="1"/>
</dbReference>
<dbReference type="AlphaFoldDB" id="A0A814HFD2"/>
<accession>A0A814HFD2</accession>
<reference evidence="2" key="1">
    <citation type="submission" date="2021-02" db="EMBL/GenBank/DDBJ databases">
        <authorList>
            <person name="Nowell W R."/>
        </authorList>
    </citation>
    <scope>NUCLEOTIDE SEQUENCE</scope>
</reference>
<name>A0A814HFD2_9BILA</name>
<feature type="domain" description="F-box" evidence="1">
    <location>
        <begin position="4"/>
        <end position="56"/>
    </location>
</feature>
<dbReference type="PROSITE" id="PS50181">
    <property type="entry name" value="FBOX"/>
    <property type="match status" value="1"/>
</dbReference>
<evidence type="ECO:0000313" key="2">
    <source>
        <dbReference type="EMBL" id="CAF1008904.1"/>
    </source>
</evidence>
<protein>
    <recommendedName>
        <fullName evidence="1">F-box domain-containing protein</fullName>
    </recommendedName>
</protein>
<sequence length="596" mass="70544">MTNRMNLEFLPNELIFNLFEYLPILDLFQAFYGLNSRLNTLILAHCRKCRLDFESITKTNFDIICKNYLPYIIDRIISLRLSDDDNTPQQIDLFLSYNFHLQQFINLQIISLSNIHSSYILDKLISECSQLISLTHFTLIKCYISINRSNANRLYSKIWSLSKLNYCYLDISFTHASYFPMSTVISTSLKHLSIINISCYLNELIHLFQSTPNLQYLSIEFMDYANEFELPLHILSITHLKLSFDSSLDILQYLLQNLPDLYNLTLETCNIYMDGYQWEEMIRKYLTKLRKFRFKMRFSALNDENKEIQSDQILNSFRTKFWIDEHQWFVRCHWYSSDEQNRFDFIDLFTLPYAFKDFLSYTGCTLAKSTCPNDDEYWSYNHVNNLCYGSSHFTSSIMSRVRFSNIQYLSLSLPFNDKFLLVVSKLDRLTSLCISINNHKKTNNVLSQLQIILDRAPCLYSLSLGPWSSFNLQIPLMENTSKSIRRLNFQGYAWGKNWCYFDNEQCRQLSCSSLGVQCETLLIKVKNRRNVLDLVNSMSNLRALNVRCEDDHWTNQKDTLSQTKDELIEWLQDNLPSSSMITRDTHQIHTVRLWIR</sequence>
<evidence type="ECO:0000313" key="3">
    <source>
        <dbReference type="Proteomes" id="UP000663882"/>
    </source>
</evidence>
<gene>
    <name evidence="2" type="ORF">RFH988_LOCUS14570</name>
</gene>
<organism evidence="2 3">
    <name type="scientific">Rotaria sordida</name>
    <dbReference type="NCBI Taxonomy" id="392033"/>
    <lineage>
        <taxon>Eukaryota</taxon>
        <taxon>Metazoa</taxon>
        <taxon>Spiralia</taxon>
        <taxon>Gnathifera</taxon>
        <taxon>Rotifera</taxon>
        <taxon>Eurotatoria</taxon>
        <taxon>Bdelloidea</taxon>
        <taxon>Philodinida</taxon>
        <taxon>Philodinidae</taxon>
        <taxon>Rotaria</taxon>
    </lineage>
</organism>
<proteinExistence type="predicted"/>
<dbReference type="SUPFAM" id="SSF52047">
    <property type="entry name" value="RNI-like"/>
    <property type="match status" value="1"/>
</dbReference>
<evidence type="ECO:0000259" key="1">
    <source>
        <dbReference type="PROSITE" id="PS50181"/>
    </source>
</evidence>
<dbReference type="EMBL" id="CAJNOO010000678">
    <property type="protein sequence ID" value="CAF1008904.1"/>
    <property type="molecule type" value="Genomic_DNA"/>
</dbReference>
<dbReference type="InterPro" id="IPR032675">
    <property type="entry name" value="LRR_dom_sf"/>
</dbReference>